<feature type="domain" description="Transglutaminase-like" evidence="1">
    <location>
        <begin position="322"/>
        <end position="397"/>
    </location>
</feature>
<proteinExistence type="predicted"/>
<dbReference type="AlphaFoldDB" id="A0A917GAG2"/>
<evidence type="ECO:0000259" key="1">
    <source>
        <dbReference type="Pfam" id="PF01841"/>
    </source>
</evidence>
<accession>A0A917GAG2</accession>
<reference evidence="3" key="1">
    <citation type="journal article" date="2014" name="Int. J. Syst. Evol. Microbiol.">
        <title>Complete genome sequence of Corynebacterium casei LMG S-19264T (=DSM 44701T), isolated from a smear-ripened cheese.</title>
        <authorList>
            <consortium name="US DOE Joint Genome Institute (JGI-PGF)"/>
            <person name="Walter F."/>
            <person name="Albersmeier A."/>
            <person name="Kalinowski J."/>
            <person name="Ruckert C."/>
        </authorList>
    </citation>
    <scope>NUCLEOTIDE SEQUENCE</scope>
    <source>
        <strain evidence="3">CGMCC 1.12751</strain>
    </source>
</reference>
<evidence type="ECO:0000259" key="2">
    <source>
        <dbReference type="Pfam" id="PF12969"/>
    </source>
</evidence>
<keyword evidence="4" id="KW-1185">Reference proteome</keyword>
<dbReference type="InterPro" id="IPR024618">
    <property type="entry name" value="DUF3857"/>
</dbReference>
<dbReference type="Pfam" id="PF12969">
    <property type="entry name" value="DUF3857"/>
    <property type="match status" value="1"/>
</dbReference>
<gene>
    <name evidence="3" type="ORF">GCM10010976_00720</name>
</gene>
<evidence type="ECO:0000313" key="4">
    <source>
        <dbReference type="Proteomes" id="UP000625976"/>
    </source>
</evidence>
<evidence type="ECO:0000313" key="3">
    <source>
        <dbReference type="EMBL" id="GGG32774.1"/>
    </source>
</evidence>
<sequence length="672" mass="77300">MKYVFLFALVLTLQITVAQDYKFGKISKEELEEKQHQLEPNANAAILYSSQKISFNFEQDKGFVQYNEIHQRIKIYNKEGYEYATKKVRLYDESSDTKDALTGFKAYTYNLVEGDIDDTKLSKDGIFEEKTSSYWRQTKFTMPNIKDGSIIEFRYTIVSPRLAIEDIPFQELIPINKIDFRVETPEYFRYSTLLNSKASYYPKLNESQYYKNVSFSYRKLPEPGMRGTSKSELVSFKRDVQFNVVESNSVNIPSLVDEIYVDNLSNYQARLIMELSSIQYPDTPYENLSTTWEVVTKTIYESSYFGDQLNKTGYFGDDLSTATAGATNPEEQIYNVFNFVKTKVKWNGIHSYYTDLGVRQAYKQGVGNVADINLILIAMLRDAGLDANPVLVSTKDNGIPVFPTRNGFNYVICAVNSGQSIILLDASKSFTSLNVLPVKVLNWRGRLVRNDGSSDWIDLSVQKASKEVISLNIKLNTDLSATGKIRNQYTDYKALEYRNSFESFSQDDLIKDIESKNGNLLVSNIEVSDMKTPVKPVQVSYEYELDDALEEIGENYYFSPLLFLKLKESPFKLQTRNYPIDLNFPTSRKYMVNILLPEGFEVESLPANEKLQYNNTEGEFTYLIKENGAMLQLVITLDLNNTLILPPNYEQFKQFFELLVNKQAEKIILRKV</sequence>
<dbReference type="Proteomes" id="UP000625976">
    <property type="component" value="Unassembled WGS sequence"/>
</dbReference>
<dbReference type="RefSeq" id="WP_188460742.1">
    <property type="nucleotide sequence ID" value="NZ_BMFQ01000001.1"/>
</dbReference>
<organism evidence="3 4">
    <name type="scientific">Bizionia arctica</name>
    <dbReference type="NCBI Taxonomy" id="1495645"/>
    <lineage>
        <taxon>Bacteria</taxon>
        <taxon>Pseudomonadati</taxon>
        <taxon>Bacteroidota</taxon>
        <taxon>Flavobacteriia</taxon>
        <taxon>Flavobacteriales</taxon>
        <taxon>Flavobacteriaceae</taxon>
        <taxon>Bizionia</taxon>
    </lineage>
</organism>
<protein>
    <recommendedName>
        <fullName evidence="5">DUF3857 domain-containing protein</fullName>
    </recommendedName>
</protein>
<name>A0A917GAG2_9FLAO</name>
<dbReference type="Gene3D" id="2.60.40.3140">
    <property type="match status" value="1"/>
</dbReference>
<dbReference type="Gene3D" id="3.10.620.30">
    <property type="match status" value="1"/>
</dbReference>
<dbReference type="InterPro" id="IPR002931">
    <property type="entry name" value="Transglutaminase-like"/>
</dbReference>
<reference evidence="3" key="2">
    <citation type="submission" date="2020-09" db="EMBL/GenBank/DDBJ databases">
        <authorList>
            <person name="Sun Q."/>
            <person name="Zhou Y."/>
        </authorList>
    </citation>
    <scope>NUCLEOTIDE SEQUENCE</scope>
    <source>
        <strain evidence="3">CGMCC 1.12751</strain>
    </source>
</reference>
<dbReference type="EMBL" id="BMFQ01000001">
    <property type="protein sequence ID" value="GGG32774.1"/>
    <property type="molecule type" value="Genomic_DNA"/>
</dbReference>
<comment type="caution">
    <text evidence="3">The sequence shown here is derived from an EMBL/GenBank/DDBJ whole genome shotgun (WGS) entry which is preliminary data.</text>
</comment>
<dbReference type="Pfam" id="PF01841">
    <property type="entry name" value="Transglut_core"/>
    <property type="match status" value="1"/>
</dbReference>
<feature type="domain" description="DUF3857" evidence="2">
    <location>
        <begin position="68"/>
        <end position="221"/>
    </location>
</feature>
<evidence type="ECO:0008006" key="5">
    <source>
        <dbReference type="Google" id="ProtNLM"/>
    </source>
</evidence>
<dbReference type="Gene3D" id="2.60.120.1130">
    <property type="match status" value="1"/>
</dbReference>